<evidence type="ECO:0000256" key="2">
    <source>
        <dbReference type="ARBA" id="ARBA00023015"/>
    </source>
</evidence>
<dbReference type="FunFam" id="1.10.10.10:FF:000001">
    <property type="entry name" value="LysR family transcriptional regulator"/>
    <property type="match status" value="1"/>
</dbReference>
<keyword evidence="2" id="KW-0805">Transcription regulation</keyword>
<evidence type="ECO:0000256" key="1">
    <source>
        <dbReference type="ARBA" id="ARBA00009437"/>
    </source>
</evidence>
<gene>
    <name evidence="6" type="ORF">Llan_1531</name>
</gene>
<dbReference type="InterPro" id="IPR036390">
    <property type="entry name" value="WH_DNA-bd_sf"/>
</dbReference>
<dbReference type="Gene3D" id="3.40.190.290">
    <property type="match status" value="1"/>
</dbReference>
<dbReference type="InterPro" id="IPR005119">
    <property type="entry name" value="LysR_subst-bd"/>
</dbReference>
<dbReference type="InterPro" id="IPR036388">
    <property type="entry name" value="WH-like_DNA-bd_sf"/>
</dbReference>
<dbReference type="SUPFAM" id="SSF46785">
    <property type="entry name" value="Winged helix' DNA-binding domain"/>
    <property type="match status" value="1"/>
</dbReference>
<dbReference type="Proteomes" id="UP000054869">
    <property type="component" value="Unassembled WGS sequence"/>
</dbReference>
<comment type="caution">
    <text evidence="6">The sequence shown here is derived from an EMBL/GenBank/DDBJ whole genome shotgun (WGS) entry which is preliminary data.</text>
</comment>
<proteinExistence type="inferred from homology"/>
<dbReference type="InterPro" id="IPR000847">
    <property type="entry name" value="LysR_HTH_N"/>
</dbReference>
<accession>A0A0W0VP65</accession>
<dbReference type="AlphaFoldDB" id="A0A0W0VP65"/>
<dbReference type="GO" id="GO:0000976">
    <property type="term" value="F:transcription cis-regulatory region binding"/>
    <property type="evidence" value="ECO:0007669"/>
    <property type="project" value="TreeGrafter"/>
</dbReference>
<dbReference type="STRING" id="45067.Llan_1531"/>
<keyword evidence="7" id="KW-1185">Reference proteome</keyword>
<dbReference type="eggNOG" id="COG0583">
    <property type="taxonomic scope" value="Bacteria"/>
</dbReference>
<reference evidence="6 7" key="1">
    <citation type="submission" date="2015-11" db="EMBL/GenBank/DDBJ databases">
        <title>Genomic analysis of 38 Legionella species identifies large and diverse effector repertoires.</title>
        <authorList>
            <person name="Burstein D."/>
            <person name="Amaro F."/>
            <person name="Zusman T."/>
            <person name="Lifshitz Z."/>
            <person name="Cohen O."/>
            <person name="Gilbert J.A."/>
            <person name="Pupko T."/>
            <person name="Shuman H.A."/>
            <person name="Segal G."/>
        </authorList>
    </citation>
    <scope>NUCLEOTIDE SEQUENCE [LARGE SCALE GENOMIC DNA]</scope>
    <source>
        <strain evidence="6 7">ATCC 49751</strain>
    </source>
</reference>
<dbReference type="PANTHER" id="PTHR30126:SF88">
    <property type="entry name" value="TRANSCRIPTIONAL REGULATOR-RELATED"/>
    <property type="match status" value="1"/>
</dbReference>
<evidence type="ECO:0000313" key="6">
    <source>
        <dbReference type="EMBL" id="KTD21957.1"/>
    </source>
</evidence>
<dbReference type="GO" id="GO:0003700">
    <property type="term" value="F:DNA-binding transcription factor activity"/>
    <property type="evidence" value="ECO:0007669"/>
    <property type="project" value="InterPro"/>
</dbReference>
<dbReference type="Pfam" id="PF00126">
    <property type="entry name" value="HTH_1"/>
    <property type="match status" value="1"/>
</dbReference>
<protein>
    <submittedName>
        <fullName evidence="6">LysR family transporter transcriptional regulator</fullName>
    </submittedName>
</protein>
<dbReference type="Gene3D" id="1.10.10.10">
    <property type="entry name" value="Winged helix-like DNA-binding domain superfamily/Winged helix DNA-binding domain"/>
    <property type="match status" value="1"/>
</dbReference>
<evidence type="ECO:0000256" key="3">
    <source>
        <dbReference type="ARBA" id="ARBA00023125"/>
    </source>
</evidence>
<evidence type="ECO:0000313" key="7">
    <source>
        <dbReference type="Proteomes" id="UP000054869"/>
    </source>
</evidence>
<organism evidence="6 7">
    <name type="scientific">Legionella lansingensis</name>
    <dbReference type="NCBI Taxonomy" id="45067"/>
    <lineage>
        <taxon>Bacteria</taxon>
        <taxon>Pseudomonadati</taxon>
        <taxon>Pseudomonadota</taxon>
        <taxon>Gammaproteobacteria</taxon>
        <taxon>Legionellales</taxon>
        <taxon>Legionellaceae</taxon>
        <taxon>Legionella</taxon>
    </lineage>
</organism>
<keyword evidence="4" id="KW-0804">Transcription</keyword>
<dbReference type="EMBL" id="LNYI01000030">
    <property type="protein sequence ID" value="KTD21957.1"/>
    <property type="molecule type" value="Genomic_DNA"/>
</dbReference>
<feature type="domain" description="HTH lysR-type" evidence="5">
    <location>
        <begin position="2"/>
        <end position="59"/>
    </location>
</feature>
<dbReference type="CDD" id="cd05466">
    <property type="entry name" value="PBP2_LTTR_substrate"/>
    <property type="match status" value="1"/>
</dbReference>
<comment type="similarity">
    <text evidence="1">Belongs to the LysR transcriptional regulatory family.</text>
</comment>
<evidence type="ECO:0000259" key="5">
    <source>
        <dbReference type="PROSITE" id="PS50931"/>
    </source>
</evidence>
<dbReference type="SUPFAM" id="SSF53850">
    <property type="entry name" value="Periplasmic binding protein-like II"/>
    <property type="match status" value="1"/>
</dbReference>
<evidence type="ECO:0000256" key="4">
    <source>
        <dbReference type="ARBA" id="ARBA00023163"/>
    </source>
</evidence>
<dbReference type="Pfam" id="PF03466">
    <property type="entry name" value="LysR_substrate"/>
    <property type="match status" value="1"/>
</dbReference>
<dbReference type="PANTHER" id="PTHR30126">
    <property type="entry name" value="HTH-TYPE TRANSCRIPTIONAL REGULATOR"/>
    <property type="match status" value="1"/>
</dbReference>
<dbReference type="PRINTS" id="PR00039">
    <property type="entry name" value="HTHLYSR"/>
</dbReference>
<keyword evidence="3" id="KW-0238">DNA-binding</keyword>
<dbReference type="PATRIC" id="fig|45067.4.peg.1604"/>
<sequence length="294" mass="33553">MIDFDALRMFTFVVESGGFNAAAHKLYKTQPAVTNAIKKLEGQLGFPLFDRSTYRPQLTNKGDKFYQRAKVLVGHWQHLNEFADNLQAEMESDITIAIDVFYPLITLKPLFTTWLSQYPQTHFHFLTESLGGACERLVEHDADIIISENLMSHQAIEVLPLRNERMLAVATPEFILRHKEQLADLDSLSECMQVILRDSSKTNFSFGVIEHCRHWTVSDVVAKKHIILAGLGWGRLPEHLVAKELTRGALQRLIGNHFDERLITLSAIRLQKPVYGPIVERLWADLAMFKISSL</sequence>
<dbReference type="PROSITE" id="PS50931">
    <property type="entry name" value="HTH_LYSR"/>
    <property type="match status" value="1"/>
</dbReference>
<name>A0A0W0VP65_9GAMM</name>